<dbReference type="RefSeq" id="WP_013254933.1">
    <property type="nucleotide sequence ID" value="NC_014364.1"/>
</dbReference>
<sequence>MIVTMMQCLFELPETTSLKEKRRVIKSVVARLGNKFRISAAEVDLHDSLRFGQIGGAFVTNSREHGERVMNKVMLFLEGEIPGRIQHYGVHSEHFD</sequence>
<name>E1R1U4_SEDSS</name>
<dbReference type="Proteomes" id="UP000002318">
    <property type="component" value="Chromosome"/>
</dbReference>
<dbReference type="KEGG" id="ssm:Spirs_2355"/>
<organism evidence="1 2">
    <name type="scientific">Sediminispirochaeta smaragdinae (strain DSM 11293 / JCM 15392 / SEBR 4228)</name>
    <name type="common">Spirochaeta smaragdinae</name>
    <dbReference type="NCBI Taxonomy" id="573413"/>
    <lineage>
        <taxon>Bacteria</taxon>
        <taxon>Pseudomonadati</taxon>
        <taxon>Spirochaetota</taxon>
        <taxon>Spirochaetia</taxon>
        <taxon>Spirochaetales</taxon>
        <taxon>Spirochaetaceae</taxon>
        <taxon>Sediminispirochaeta</taxon>
    </lineage>
</organism>
<dbReference type="AlphaFoldDB" id="E1R1U4"/>
<proteinExistence type="predicted"/>
<dbReference type="PANTHER" id="PTHR36441:SF1">
    <property type="entry name" value="DUF503 DOMAIN-CONTAINING PROTEIN"/>
    <property type="match status" value="1"/>
</dbReference>
<dbReference type="STRING" id="573413.Spirs_2355"/>
<gene>
    <name evidence="1" type="ordered locus">Spirs_2355</name>
</gene>
<dbReference type="InterPro" id="IPR036746">
    <property type="entry name" value="TT1725-like_sf"/>
</dbReference>
<accession>E1R1U4</accession>
<dbReference type="Pfam" id="PF04456">
    <property type="entry name" value="DUF503"/>
    <property type="match status" value="1"/>
</dbReference>
<dbReference type="eggNOG" id="COG1550">
    <property type="taxonomic scope" value="Bacteria"/>
</dbReference>
<reference evidence="1 2" key="1">
    <citation type="journal article" date="2010" name="Stand. Genomic Sci.">
        <title>Complete genome sequence of Spirochaeta smaragdinae type strain (SEBR 4228).</title>
        <authorList>
            <person name="Mavromatis K."/>
            <person name="Yasawong M."/>
            <person name="Chertkov O."/>
            <person name="Lapidus A."/>
            <person name="Lucas S."/>
            <person name="Nolan M."/>
            <person name="Del Rio T.G."/>
            <person name="Tice H."/>
            <person name="Cheng J.F."/>
            <person name="Pitluck S."/>
            <person name="Liolios K."/>
            <person name="Ivanova N."/>
            <person name="Tapia R."/>
            <person name="Han C."/>
            <person name="Bruce D."/>
            <person name="Goodwin L."/>
            <person name="Pati A."/>
            <person name="Chen A."/>
            <person name="Palaniappan K."/>
            <person name="Land M."/>
            <person name="Hauser L."/>
            <person name="Chang Y.J."/>
            <person name="Jeffries C.D."/>
            <person name="Detter J.C."/>
            <person name="Rohde M."/>
            <person name="Brambilla E."/>
            <person name="Spring S."/>
            <person name="Goker M."/>
            <person name="Sikorski J."/>
            <person name="Woyke T."/>
            <person name="Bristow J."/>
            <person name="Eisen J.A."/>
            <person name="Markowitz V."/>
            <person name="Hugenholtz P."/>
            <person name="Klenk H.P."/>
            <person name="Kyrpides N.C."/>
        </authorList>
    </citation>
    <scope>NUCLEOTIDE SEQUENCE [LARGE SCALE GENOMIC DNA]</scope>
    <source>
        <strain evidence="2">DSM 11293 / JCM 15392 / SEBR 4228</strain>
    </source>
</reference>
<dbReference type="InterPro" id="IPR007546">
    <property type="entry name" value="DUF503"/>
</dbReference>
<dbReference type="EMBL" id="CP002116">
    <property type="protein sequence ID" value="ADK81470.1"/>
    <property type="molecule type" value="Genomic_DNA"/>
</dbReference>
<dbReference type="HOGENOM" id="CLU_149981_2_2_12"/>
<evidence type="ECO:0000313" key="2">
    <source>
        <dbReference type="Proteomes" id="UP000002318"/>
    </source>
</evidence>
<evidence type="ECO:0000313" key="1">
    <source>
        <dbReference type="EMBL" id="ADK81470.1"/>
    </source>
</evidence>
<dbReference type="Gene3D" id="3.30.70.1120">
    <property type="entry name" value="TT1725-like"/>
    <property type="match status" value="1"/>
</dbReference>
<dbReference type="SUPFAM" id="SSF103007">
    <property type="entry name" value="Hypothetical protein TT1725"/>
    <property type="match status" value="1"/>
</dbReference>
<dbReference type="OrthoDB" id="9809023at2"/>
<protein>
    <recommendedName>
        <fullName evidence="3">DUF503 domain-containing protein</fullName>
    </recommendedName>
</protein>
<dbReference type="PANTHER" id="PTHR36441">
    <property type="entry name" value="HYPOTHETICAL CYTOSOLIC PROTEIN"/>
    <property type="match status" value="1"/>
</dbReference>
<keyword evidence="2" id="KW-1185">Reference proteome</keyword>
<evidence type="ECO:0008006" key="3">
    <source>
        <dbReference type="Google" id="ProtNLM"/>
    </source>
</evidence>